<dbReference type="Pfam" id="PF18229">
    <property type="entry name" value="GcnA_N"/>
    <property type="match status" value="1"/>
</dbReference>
<dbReference type="Pfam" id="PF18088">
    <property type="entry name" value="Glyco_H_20C_C"/>
    <property type="match status" value="1"/>
</dbReference>
<dbReference type="InterPro" id="IPR017853">
    <property type="entry name" value="GH"/>
</dbReference>
<dbReference type="SUPFAM" id="SSF51445">
    <property type="entry name" value="(Trans)glycosidases"/>
    <property type="match status" value="1"/>
</dbReference>
<dbReference type="InterPro" id="IPR041272">
    <property type="entry name" value="GcnA_N"/>
</dbReference>
<dbReference type="Proteomes" id="UP000279194">
    <property type="component" value="Unassembled WGS sequence"/>
</dbReference>
<dbReference type="Gene3D" id="3.20.20.80">
    <property type="entry name" value="Glycosidases"/>
    <property type="match status" value="1"/>
</dbReference>
<sequence length="614" mass="70242">MKQLQDDFPNHLLERLGLGDVTLNCQLSGQGLTVSGEAGVYTICAEEKHQLYRGLTLLATALRQGETVVAIQEKSAYPDFGYMVDCGRNCVISVEASKQLIEDLALMGYSNYQLYLEDTYELENQPYFGYFRGKYTVEELQEIEATANRYGMDFIPCIQTLAHLSAFVRWQVKEVQDLRDVDDILLVGSEAVYDLIDQMFKTLSYLKTRRINIGMDEAFMLGLGRYLTEHGYQKRSLIMCQHLERVLDIAESYGFSCSMWSDMFFHLLDAKDDTLQIDQEVHSYLTRLKERVQLIYWDYYQLTEERYTKSFERHKQLTDNIAFAGGAWKWIGYAPDNRFSLQIAPEAHHAAKKAGVQQVTITGWGDNGGECSQFSVLATLQAWAQLVYQDSVSGWEKHFETLFGLPATDFLAIDSANHPPSNPGQLNGMNPGRYILYQDILCPLLDLHIAHEEDSQYYAQVAEELAEIARGNHRLAYLFETQEKLCRILAIKARLSHDIRVAYQTKDIKALQASLDTLDTLAGLVKEFHRTYSRQWLTENKVFGLDTIDIRLGGLLARIERASDRLTAYVLGHLERLDELEVELLPHNDFYRDSKATTANQWHLMATASTIYTT</sequence>
<comment type="caution">
    <text evidence="3">The sequence shown here is derived from an EMBL/GenBank/DDBJ whole genome shotgun (WGS) entry which is preliminary data.</text>
</comment>
<feature type="domain" description="Glycoside Hydrolase 20C C-terminal" evidence="1">
    <location>
        <begin position="409"/>
        <end position="593"/>
    </location>
</feature>
<dbReference type="OrthoDB" id="383771at2"/>
<dbReference type="AlphaFoldDB" id="A0A3L9DVR7"/>
<proteinExistence type="predicted"/>
<dbReference type="GO" id="GO:0015929">
    <property type="term" value="F:hexosaminidase activity"/>
    <property type="evidence" value="ECO:0007669"/>
    <property type="project" value="InterPro"/>
</dbReference>
<accession>A0A3L9DVR7</accession>
<evidence type="ECO:0000259" key="2">
    <source>
        <dbReference type="Pfam" id="PF18229"/>
    </source>
</evidence>
<dbReference type="CDD" id="cd06565">
    <property type="entry name" value="GH20_GcnA-like"/>
    <property type="match status" value="1"/>
</dbReference>
<gene>
    <name evidence="3" type="ORF">EAF07_01190</name>
</gene>
<protein>
    <submittedName>
        <fullName evidence="3">Beta-N-acetylhexosaminidase</fullName>
    </submittedName>
</protein>
<dbReference type="InterPro" id="IPR041063">
    <property type="entry name" value="Glyco_H_20C_C"/>
</dbReference>
<dbReference type="PANTHER" id="PTHR21040">
    <property type="entry name" value="BCDNA.GH04120"/>
    <property type="match status" value="1"/>
</dbReference>
<feature type="domain" description="N-acetyl-beta-D-glucosaminidase N-terminal" evidence="2">
    <location>
        <begin position="10"/>
        <end position="73"/>
    </location>
</feature>
<keyword evidence="4" id="KW-1185">Reference proteome</keyword>
<dbReference type="PANTHER" id="PTHR21040:SF8">
    <property type="entry name" value="BCDNA.GH04120"/>
    <property type="match status" value="1"/>
</dbReference>
<organism evidence="3 4">
    <name type="scientific">Streptococcus hillyeri</name>
    <dbReference type="NCBI Taxonomy" id="2282420"/>
    <lineage>
        <taxon>Bacteria</taxon>
        <taxon>Bacillati</taxon>
        <taxon>Bacillota</taxon>
        <taxon>Bacilli</taxon>
        <taxon>Lactobacillales</taxon>
        <taxon>Streptococcaceae</taxon>
        <taxon>Streptococcus</taxon>
    </lineage>
</organism>
<dbReference type="Gene3D" id="1.20.120.670">
    <property type="entry name" value="N-acetyl-b-d-glucoasminidase"/>
    <property type="match status" value="1"/>
</dbReference>
<name>A0A3L9DVR7_9STRE</name>
<dbReference type="EMBL" id="RCVM01000001">
    <property type="protein sequence ID" value="RLY05341.1"/>
    <property type="molecule type" value="Genomic_DNA"/>
</dbReference>
<dbReference type="RefSeq" id="WP_121834466.1">
    <property type="nucleotide sequence ID" value="NZ_CP163513.1"/>
</dbReference>
<dbReference type="InterPro" id="IPR038901">
    <property type="entry name" value="HEXDC-like"/>
</dbReference>
<evidence type="ECO:0000313" key="4">
    <source>
        <dbReference type="Proteomes" id="UP000279194"/>
    </source>
</evidence>
<reference evidence="3 4" key="1">
    <citation type="submission" date="2018-10" db="EMBL/GenBank/DDBJ databases">
        <title>Streptococcus hillyeri sp. nov., isolated from equine tracheal sample.</title>
        <authorList>
            <person name="Macfadyen A.C."/>
            <person name="Waller A."/>
            <person name="Paterson G.K."/>
        </authorList>
    </citation>
    <scope>NUCLEOTIDE SEQUENCE [LARGE SCALE GENOMIC DNA]</scope>
    <source>
        <strain evidence="3 4">28462</strain>
    </source>
</reference>
<evidence type="ECO:0000259" key="1">
    <source>
        <dbReference type="Pfam" id="PF18088"/>
    </source>
</evidence>
<evidence type="ECO:0000313" key="3">
    <source>
        <dbReference type="EMBL" id="RLY05341.1"/>
    </source>
</evidence>
<dbReference type="Gene3D" id="3.30.160.230">
    <property type="entry name" value="N-acetyl-beta-d-glucosaminidase"/>
    <property type="match status" value="1"/>
</dbReference>